<dbReference type="Proteomes" id="UP000634530">
    <property type="component" value="Chromosome"/>
</dbReference>
<dbReference type="SUPFAM" id="SSF53448">
    <property type="entry name" value="Nucleotide-diphospho-sugar transferases"/>
    <property type="match status" value="1"/>
</dbReference>
<proteinExistence type="predicted"/>
<organism evidence="1 2">
    <name type="scientific">Pseudomonas vanderleydeniana</name>
    <dbReference type="NCBI Taxonomy" id="2745495"/>
    <lineage>
        <taxon>Bacteria</taxon>
        <taxon>Pseudomonadati</taxon>
        <taxon>Pseudomonadota</taxon>
        <taxon>Gammaproteobacteria</taxon>
        <taxon>Pseudomonadales</taxon>
        <taxon>Pseudomonadaceae</taxon>
        <taxon>Pseudomonas</taxon>
    </lineage>
</organism>
<name>A0A9E6PN05_9PSED</name>
<reference evidence="1 2" key="1">
    <citation type="journal article" date="2020" name="Microorganisms">
        <title>Reliable Identification of Environmental Pseudomonas Isolates Using the rpoD Gene.</title>
        <authorList>
            <consortium name="The Broad Institute Genome Sequencing Platform"/>
            <person name="Girard L."/>
            <person name="Lood C."/>
            <person name="Rokni-Zadeh H."/>
            <person name="van Noort V."/>
            <person name="Lavigne R."/>
            <person name="De Mot R."/>
        </authorList>
    </citation>
    <scope>NUCLEOTIDE SEQUENCE [LARGE SCALE GENOMIC DNA]</scope>
    <source>
        <strain evidence="1 2">RW8P3</strain>
    </source>
</reference>
<dbReference type="AlphaFoldDB" id="A0A9E6PN05"/>
<protein>
    <submittedName>
        <fullName evidence="1">Uncharacterized protein</fullName>
    </submittedName>
</protein>
<dbReference type="RefSeq" id="WP_186681215.1">
    <property type="nucleotide sequence ID" value="NZ_CP077093.1"/>
</dbReference>
<dbReference type="KEGG" id="pvw:HU752_005685"/>
<reference evidence="1 2" key="2">
    <citation type="journal article" date="2021" name="Microorganisms">
        <title>The Ever-Expanding Pseudomonas Genus: Description of 43 New Species and Partition of the Pseudomonas putida Group.</title>
        <authorList>
            <person name="Girard L."/>
            <person name="Lood C."/>
            <person name="Hofte M."/>
            <person name="Vandamme P."/>
            <person name="Rokni-Zadeh H."/>
            <person name="van Noort V."/>
            <person name="Lavigne R."/>
            <person name="De Mot R."/>
        </authorList>
    </citation>
    <scope>NUCLEOTIDE SEQUENCE [LARGE SCALE GENOMIC DNA]</scope>
    <source>
        <strain evidence="1 2">RW8P3</strain>
    </source>
</reference>
<sequence length="357" mass="41141">MVLKKRPEQLLYLVYGGQDVYRREAKFSILSALAKCKTPGELVIRVFTDNPDDFLGWPVDTVPLSAELLQEWQGVDGYYHRRKACAIAAGLELAEKTLFVDTDTLFLVDPLPLIRRIKPEHYWVDEFEFSWDEVKRRSQFLALSQHLQASNSPTPAGWRLFNSGVCGLMDRDVGLMTESIKLIDSWSRHVKDLHTLEQIALSWVMHGKRIGQTRRQIYHYYSDKKFFHAMHKVFFEQYGEHYREELPGLSKEVPVYKCVPGFLSRARIKIDLIRTPVALHKVGRDLLYGSVLSTSHYADACRAVWWEKGLKEIRLAAHSVDSDGWPQGLPKPSCVAAGKQWREYSQEHFSQVGSTRS</sequence>
<evidence type="ECO:0000313" key="2">
    <source>
        <dbReference type="Proteomes" id="UP000634530"/>
    </source>
</evidence>
<dbReference type="EMBL" id="CP077093">
    <property type="protein sequence ID" value="QXI29449.1"/>
    <property type="molecule type" value="Genomic_DNA"/>
</dbReference>
<dbReference type="InterPro" id="IPR029044">
    <property type="entry name" value="Nucleotide-diphossugar_trans"/>
</dbReference>
<gene>
    <name evidence="1" type="ORF">HU752_005685</name>
</gene>
<accession>A0A9E6PN05</accession>
<evidence type="ECO:0000313" key="1">
    <source>
        <dbReference type="EMBL" id="QXI29449.1"/>
    </source>
</evidence>
<keyword evidence="2" id="KW-1185">Reference proteome</keyword>